<evidence type="ECO:0000256" key="7">
    <source>
        <dbReference type="ARBA" id="ARBA00022842"/>
    </source>
</evidence>
<dbReference type="PANTHER" id="PTHR42714:SF2">
    <property type="entry name" value="TRNA MODIFICATION GTPASE GTPBP3, MITOCHONDRIAL"/>
    <property type="match status" value="1"/>
</dbReference>
<dbReference type="RefSeq" id="WP_129620329.1">
    <property type="nucleotide sequence ID" value="NZ_LR214950.1"/>
</dbReference>
<feature type="binding site" evidence="10">
    <location>
        <begin position="234"/>
        <end position="239"/>
    </location>
    <ligand>
        <name>GTP</name>
        <dbReference type="ChEBI" id="CHEBI:37565"/>
    </ligand>
</feature>
<comment type="similarity">
    <text evidence="1 10 11">Belongs to the TRAFAC class TrmE-Era-EngA-EngB-Septin-like GTPase superfamily. TrmE GTPase family.</text>
</comment>
<dbReference type="SUPFAM" id="SSF52540">
    <property type="entry name" value="P-loop containing nucleoside triphosphate hydrolases"/>
    <property type="match status" value="1"/>
</dbReference>
<dbReference type="PRINTS" id="PR00326">
    <property type="entry name" value="GTP1OBG"/>
</dbReference>
<evidence type="ECO:0000313" key="15">
    <source>
        <dbReference type="Proteomes" id="UP000290568"/>
    </source>
</evidence>
<dbReference type="GO" id="GO:0005829">
    <property type="term" value="C:cytosol"/>
    <property type="evidence" value="ECO:0007669"/>
    <property type="project" value="TreeGrafter"/>
</dbReference>
<gene>
    <name evidence="10 14" type="primary">trmE</name>
    <name evidence="10" type="synonym">mnmE</name>
    <name evidence="14" type="ORF">NCTC10183_00462</name>
</gene>
<dbReference type="STRING" id="29556.VO56_02875"/>
<evidence type="ECO:0000256" key="9">
    <source>
        <dbReference type="ARBA" id="ARBA00023134"/>
    </source>
</evidence>
<evidence type="ECO:0000256" key="3">
    <source>
        <dbReference type="ARBA" id="ARBA00022694"/>
    </source>
</evidence>
<dbReference type="Proteomes" id="UP000290568">
    <property type="component" value="Chromosome"/>
</dbReference>
<feature type="binding site" evidence="10">
    <location>
        <position position="238"/>
    </location>
    <ligand>
        <name>Mg(2+)</name>
        <dbReference type="ChEBI" id="CHEBI:18420"/>
    </ligand>
</feature>
<dbReference type="InterPro" id="IPR031168">
    <property type="entry name" value="G_TrmE"/>
</dbReference>
<evidence type="ECO:0000256" key="1">
    <source>
        <dbReference type="ARBA" id="ARBA00011043"/>
    </source>
</evidence>
<evidence type="ECO:0000256" key="4">
    <source>
        <dbReference type="ARBA" id="ARBA00022723"/>
    </source>
</evidence>
<dbReference type="Pfam" id="PF12631">
    <property type="entry name" value="MnmE_helical"/>
    <property type="match status" value="1"/>
</dbReference>
<keyword evidence="3 10" id="KW-0819">tRNA processing</keyword>
<keyword evidence="8 10" id="KW-0630">Potassium</keyword>
<dbReference type="NCBIfam" id="TIGR00450">
    <property type="entry name" value="mnmE_trmE_thdF"/>
    <property type="match status" value="1"/>
</dbReference>
<dbReference type="Pfam" id="PF01926">
    <property type="entry name" value="MMR_HSR1"/>
    <property type="match status" value="1"/>
</dbReference>
<comment type="subcellular location">
    <subcellularLocation>
        <location evidence="10">Cytoplasm</location>
    </subcellularLocation>
</comment>
<dbReference type="PROSITE" id="PS51709">
    <property type="entry name" value="G_TRME"/>
    <property type="match status" value="1"/>
</dbReference>
<dbReference type="SUPFAM" id="SSF116878">
    <property type="entry name" value="TrmE connector domain"/>
    <property type="match status" value="1"/>
</dbReference>
<feature type="binding site" evidence="10">
    <location>
        <position position="253"/>
    </location>
    <ligand>
        <name>K(+)</name>
        <dbReference type="ChEBI" id="CHEBI:29103"/>
    </ligand>
</feature>
<evidence type="ECO:0000256" key="10">
    <source>
        <dbReference type="HAMAP-Rule" id="MF_00379"/>
    </source>
</evidence>
<dbReference type="GO" id="GO:0030488">
    <property type="term" value="P:tRNA methylation"/>
    <property type="evidence" value="ECO:0007669"/>
    <property type="project" value="TreeGrafter"/>
</dbReference>
<dbReference type="Gene3D" id="3.30.1360.120">
    <property type="entry name" value="Probable tRNA modification gtpase trme, domain 1"/>
    <property type="match status" value="1"/>
</dbReference>
<dbReference type="EC" id="3.6.-.-" evidence="10"/>
<feature type="binding site" evidence="10">
    <location>
        <position position="234"/>
    </location>
    <ligand>
        <name>K(+)</name>
        <dbReference type="ChEBI" id="CHEBI:29103"/>
    </ligand>
</feature>
<feature type="coiled-coil region" evidence="12">
    <location>
        <begin position="356"/>
        <end position="383"/>
    </location>
</feature>
<evidence type="ECO:0000259" key="13">
    <source>
        <dbReference type="PROSITE" id="PS51709"/>
    </source>
</evidence>
<dbReference type="InterPro" id="IPR025867">
    <property type="entry name" value="MnmE_helical"/>
</dbReference>
<dbReference type="Gene3D" id="1.20.120.430">
    <property type="entry name" value="tRNA modification GTPase MnmE domain 2"/>
    <property type="match status" value="1"/>
</dbReference>
<dbReference type="NCBIfam" id="TIGR00231">
    <property type="entry name" value="small_GTP"/>
    <property type="match status" value="1"/>
</dbReference>
<dbReference type="GO" id="GO:0003924">
    <property type="term" value="F:GTPase activity"/>
    <property type="evidence" value="ECO:0007669"/>
    <property type="project" value="UniProtKB-UniRule"/>
</dbReference>
<dbReference type="InterPro" id="IPR027417">
    <property type="entry name" value="P-loop_NTPase"/>
</dbReference>
<feature type="binding site" evidence="10">
    <location>
        <begin position="278"/>
        <end position="281"/>
    </location>
    <ligand>
        <name>GTP</name>
        <dbReference type="ChEBI" id="CHEBI:37565"/>
    </ligand>
</feature>
<keyword evidence="5 10" id="KW-0547">Nucleotide-binding</keyword>
<dbReference type="InterPro" id="IPR004520">
    <property type="entry name" value="GTPase_MnmE"/>
</dbReference>
<feature type="binding site" evidence="10">
    <location>
        <position position="258"/>
    </location>
    <ligand>
        <name>K(+)</name>
        <dbReference type="ChEBI" id="CHEBI:29103"/>
    </ligand>
</feature>
<protein>
    <recommendedName>
        <fullName evidence="10">tRNA modification GTPase MnmE</fullName>
        <ecNumber evidence="10">3.6.-.-</ecNumber>
    </recommendedName>
</protein>
<dbReference type="AlphaFoldDB" id="A0A449A3D4"/>
<evidence type="ECO:0000313" key="14">
    <source>
        <dbReference type="EMBL" id="VEU58693.1"/>
    </source>
</evidence>
<dbReference type="InterPro" id="IPR018948">
    <property type="entry name" value="GTP-bd_TrmE_N"/>
</dbReference>
<organism evidence="14 15">
    <name type="scientific">Mycoplasmopsis gallinacea</name>
    <dbReference type="NCBI Taxonomy" id="29556"/>
    <lineage>
        <taxon>Bacteria</taxon>
        <taxon>Bacillati</taxon>
        <taxon>Mycoplasmatota</taxon>
        <taxon>Mycoplasmoidales</taxon>
        <taxon>Metamycoplasmataceae</taxon>
        <taxon>Mycoplasmopsis</taxon>
    </lineage>
</organism>
<dbReference type="Gene3D" id="3.40.50.300">
    <property type="entry name" value="P-loop containing nucleotide triphosphate hydrolases"/>
    <property type="match status" value="1"/>
</dbReference>
<feature type="binding site" evidence="10">
    <location>
        <position position="127"/>
    </location>
    <ligand>
        <name>(6S)-5-formyl-5,6,7,8-tetrahydrofolate</name>
        <dbReference type="ChEBI" id="CHEBI:57457"/>
    </ligand>
</feature>
<dbReference type="InterPro" id="IPR006073">
    <property type="entry name" value="GTP-bd"/>
</dbReference>
<feature type="binding site" evidence="10">
    <location>
        <position position="255"/>
    </location>
    <ligand>
        <name>K(+)</name>
        <dbReference type="ChEBI" id="CHEBI:29103"/>
    </ligand>
</feature>
<keyword evidence="2 10" id="KW-0963">Cytoplasm</keyword>
<accession>A0A449A3D4</accession>
<feature type="domain" description="TrmE-type G" evidence="13">
    <location>
        <begin position="224"/>
        <end position="375"/>
    </location>
</feature>
<dbReference type="OrthoDB" id="9805918at2"/>
<comment type="function">
    <text evidence="10">Exhibits a very high intrinsic GTPase hydrolysis rate. Involved in the addition of a carboxymethylaminomethyl (cmnm) group at the wobble position (U34) of certain tRNAs, forming tRNA-cmnm(5)s(2)U34.</text>
</comment>
<reference evidence="14 15" key="1">
    <citation type="submission" date="2019-01" db="EMBL/GenBank/DDBJ databases">
        <authorList>
            <consortium name="Pathogen Informatics"/>
        </authorList>
    </citation>
    <scope>NUCLEOTIDE SEQUENCE [LARGE SCALE GENOMIC DNA]</scope>
    <source>
        <strain evidence="14 15">NCTC10183</strain>
    </source>
</reference>
<comment type="subunit">
    <text evidence="10">Homodimer. Heterotetramer of two MnmE and two MnmG subunits.</text>
</comment>
<feature type="binding site" evidence="10">
    <location>
        <position position="88"/>
    </location>
    <ligand>
        <name>(6S)-5-formyl-5,6,7,8-tetrahydrofolate</name>
        <dbReference type="ChEBI" id="CHEBI:57457"/>
    </ligand>
</feature>
<dbReference type="FunFam" id="3.40.50.300:FF:001376">
    <property type="entry name" value="tRNA modification GTPase MnmE"/>
    <property type="match status" value="1"/>
</dbReference>
<dbReference type="GO" id="GO:0002098">
    <property type="term" value="P:tRNA wobble uridine modification"/>
    <property type="evidence" value="ECO:0007669"/>
    <property type="project" value="TreeGrafter"/>
</dbReference>
<comment type="caution">
    <text evidence="10">Lacks conserved residue(s) required for the propagation of feature annotation.</text>
</comment>
<proteinExistence type="inferred from homology"/>
<evidence type="ECO:0000256" key="6">
    <source>
        <dbReference type="ARBA" id="ARBA00022801"/>
    </source>
</evidence>
<dbReference type="CDD" id="cd14858">
    <property type="entry name" value="TrmE_N"/>
    <property type="match status" value="1"/>
</dbReference>
<keyword evidence="15" id="KW-1185">Reference proteome</keyword>
<dbReference type="CDD" id="cd04164">
    <property type="entry name" value="trmE"/>
    <property type="match status" value="1"/>
</dbReference>
<dbReference type="GO" id="GO:0046872">
    <property type="term" value="F:metal ion binding"/>
    <property type="evidence" value="ECO:0007669"/>
    <property type="project" value="UniProtKB-KW"/>
</dbReference>
<keyword evidence="7 10" id="KW-0460">Magnesium</keyword>
<evidence type="ECO:0000256" key="12">
    <source>
        <dbReference type="SAM" id="Coils"/>
    </source>
</evidence>
<dbReference type="InterPro" id="IPR027266">
    <property type="entry name" value="TrmE/GcvT-like"/>
</dbReference>
<evidence type="ECO:0000256" key="8">
    <source>
        <dbReference type="ARBA" id="ARBA00022958"/>
    </source>
</evidence>
<keyword evidence="4 10" id="KW-0479">Metal-binding</keyword>
<keyword evidence="9 10" id="KW-0342">GTP-binding</keyword>
<evidence type="ECO:0000256" key="11">
    <source>
        <dbReference type="RuleBase" id="RU003313"/>
    </source>
</evidence>
<dbReference type="InterPro" id="IPR005225">
    <property type="entry name" value="Small_GTP-bd"/>
</dbReference>
<keyword evidence="12" id="KW-0175">Coiled coil</keyword>
<dbReference type="PANTHER" id="PTHR42714">
    <property type="entry name" value="TRNA MODIFICATION GTPASE GTPBP3"/>
    <property type="match status" value="1"/>
</dbReference>
<comment type="cofactor">
    <cofactor evidence="10">
        <name>K(+)</name>
        <dbReference type="ChEBI" id="CHEBI:29103"/>
    </cofactor>
    <text evidence="10">Binds 1 potassium ion per subunit.</text>
</comment>
<feature type="binding site" evidence="10">
    <location>
        <position position="452"/>
    </location>
    <ligand>
        <name>(6S)-5-formyl-5,6,7,8-tetrahydrofolate</name>
        <dbReference type="ChEBI" id="CHEBI:57457"/>
    </ligand>
</feature>
<name>A0A449A3D4_9BACT</name>
<feature type="binding site" evidence="10">
    <location>
        <position position="22"/>
    </location>
    <ligand>
        <name>(6S)-5-formyl-5,6,7,8-tetrahydrofolate</name>
        <dbReference type="ChEBI" id="CHEBI:57457"/>
    </ligand>
</feature>
<evidence type="ECO:0000256" key="5">
    <source>
        <dbReference type="ARBA" id="ARBA00022741"/>
    </source>
</evidence>
<evidence type="ECO:0000256" key="2">
    <source>
        <dbReference type="ARBA" id="ARBA00022490"/>
    </source>
</evidence>
<feature type="binding site" evidence="10">
    <location>
        <begin position="253"/>
        <end position="259"/>
    </location>
    <ligand>
        <name>GTP</name>
        <dbReference type="ChEBI" id="CHEBI:37565"/>
    </ligand>
</feature>
<keyword evidence="6 10" id="KW-0378">Hydrolase</keyword>
<dbReference type="Pfam" id="PF10396">
    <property type="entry name" value="TrmE_N"/>
    <property type="match status" value="1"/>
</dbReference>
<dbReference type="HAMAP" id="MF_00379">
    <property type="entry name" value="GTPase_MnmE"/>
    <property type="match status" value="1"/>
</dbReference>
<feature type="binding site" evidence="10">
    <location>
        <position position="259"/>
    </location>
    <ligand>
        <name>Mg(2+)</name>
        <dbReference type="ChEBI" id="CHEBI:18420"/>
    </ligand>
</feature>
<dbReference type="EMBL" id="LR214950">
    <property type="protein sequence ID" value="VEU58693.1"/>
    <property type="molecule type" value="Genomic_DNA"/>
</dbReference>
<dbReference type="GO" id="GO:0005525">
    <property type="term" value="F:GTP binding"/>
    <property type="evidence" value="ECO:0007669"/>
    <property type="project" value="UniProtKB-UniRule"/>
</dbReference>
<dbReference type="InterPro" id="IPR027368">
    <property type="entry name" value="MnmE_dom2"/>
</dbReference>
<sequence>MYDNIAAISSGLRTNQPISIVRLAGPDTLEIIKKIFKGKLGNDHEITYGHIYDNDQLIDEVLIMWFLGKKDSNGNLIFNNYVGEPIIEINCHGGIVVTNKVLELLLKNGARLAEPGEFTRRAFLNGKMDLVKAEAIHDLIMSKTSMQSLASVNKFHGKTSELIDNFLKEISLLIGMAEVNIDYPEYDDIEQLDTTKMLAKVNKLIDELNNVIKVSEDAKYIFEGVNVAILGKPNVGKSSILNSLLSEDKAIVTDIAGTTRDLVEASYQINGMLFKLVDTAGIRKTDEKIESIGIQKSLEQIEKSDLIIHVVEPTKNDNEFDKYIEEQALKEQKMYVKVVNKSDLLNTEKQKDLIYVSALNKDIEELENKMVELFQHIDIFDEKILSNTRQLSLIKKACENLLDAKNSLENYQTFDVIIIDLYAAWDNLQNIKGNVNREDLLDVMFANFCLGK</sequence>